<dbReference type="InterPro" id="IPR009825">
    <property type="entry name" value="ECF_substrate-spec-like"/>
</dbReference>
<accession>A0A9D1I2M9</accession>
<protein>
    <submittedName>
        <fullName evidence="4">ECF transporter S component</fullName>
    </submittedName>
</protein>
<dbReference type="PANTHER" id="PTHR37815:SF3">
    <property type="entry name" value="UPF0397 PROTEIN SPR0429"/>
    <property type="match status" value="1"/>
</dbReference>
<feature type="transmembrane region" description="Helical" evidence="3">
    <location>
        <begin position="145"/>
        <end position="170"/>
    </location>
</feature>
<feature type="transmembrane region" description="Helical" evidence="3">
    <location>
        <begin position="73"/>
        <end position="95"/>
    </location>
</feature>
<evidence type="ECO:0000256" key="3">
    <source>
        <dbReference type="SAM" id="Phobius"/>
    </source>
</evidence>
<dbReference type="GO" id="GO:0016020">
    <property type="term" value="C:membrane"/>
    <property type="evidence" value="ECO:0007669"/>
    <property type="project" value="InterPro"/>
</dbReference>
<evidence type="ECO:0000256" key="1">
    <source>
        <dbReference type="ARBA" id="ARBA00022692"/>
    </source>
</evidence>
<keyword evidence="2 3" id="KW-1133">Transmembrane helix</keyword>
<dbReference type="AlphaFoldDB" id="A0A9D1I2M9"/>
<reference evidence="4" key="1">
    <citation type="submission" date="2020-10" db="EMBL/GenBank/DDBJ databases">
        <authorList>
            <person name="Gilroy R."/>
        </authorList>
    </citation>
    <scope>NUCLEOTIDE SEQUENCE</scope>
    <source>
        <strain evidence="4">11300</strain>
    </source>
</reference>
<comment type="caution">
    <text evidence="4">The sequence shown here is derived from an EMBL/GenBank/DDBJ whole genome shotgun (WGS) entry which is preliminary data.</text>
</comment>
<organism evidence="4 5">
    <name type="scientific">Candidatus Fimisoma avicola</name>
    <dbReference type="NCBI Taxonomy" id="2840826"/>
    <lineage>
        <taxon>Bacteria</taxon>
        <taxon>Bacillati</taxon>
        <taxon>Bacillota</taxon>
        <taxon>Clostridia</taxon>
        <taxon>Eubacteriales</taxon>
        <taxon>Candidatus Fimisoma</taxon>
    </lineage>
</organism>
<sequence length="186" mass="19683">MTNDKTGRLVLTALMACLVLLATYMIRIPSPFTQGYIHLGDTMIFLSVLVLGKKGGAAAAGLGSALADLLGGYAAYAIWTFMIKGLMAFIMGAFIERAIKKNKHHRRIGSVPVAELAGMVVAGIEMVIGYAAVDGILAGNMMTGILGAPFNVIQFVVGLVLATILAMALYKTPAAKLFAYRVDEIK</sequence>
<dbReference type="Proteomes" id="UP000824091">
    <property type="component" value="Unassembled WGS sequence"/>
</dbReference>
<reference evidence="4" key="2">
    <citation type="journal article" date="2021" name="PeerJ">
        <title>Extensive microbial diversity within the chicken gut microbiome revealed by metagenomics and culture.</title>
        <authorList>
            <person name="Gilroy R."/>
            <person name="Ravi A."/>
            <person name="Getino M."/>
            <person name="Pursley I."/>
            <person name="Horton D.L."/>
            <person name="Alikhan N.F."/>
            <person name="Baker D."/>
            <person name="Gharbi K."/>
            <person name="Hall N."/>
            <person name="Watson M."/>
            <person name="Adriaenssens E.M."/>
            <person name="Foster-Nyarko E."/>
            <person name="Jarju S."/>
            <person name="Secka A."/>
            <person name="Antonio M."/>
            <person name="Oren A."/>
            <person name="Chaudhuri R.R."/>
            <person name="La Ragione R."/>
            <person name="Hildebrand F."/>
            <person name="Pallen M.J."/>
        </authorList>
    </citation>
    <scope>NUCLEOTIDE SEQUENCE</scope>
    <source>
        <strain evidence="4">11300</strain>
    </source>
</reference>
<keyword evidence="3" id="KW-0472">Membrane</keyword>
<dbReference type="Gene3D" id="1.10.1760.20">
    <property type="match status" value="1"/>
</dbReference>
<dbReference type="PANTHER" id="PTHR37815">
    <property type="entry name" value="UPF0397 PROTEIN BC_2624-RELATED"/>
    <property type="match status" value="1"/>
</dbReference>
<evidence type="ECO:0000313" key="5">
    <source>
        <dbReference type="Proteomes" id="UP000824091"/>
    </source>
</evidence>
<dbReference type="Pfam" id="PF07155">
    <property type="entry name" value="ECF-ribofla_trS"/>
    <property type="match status" value="1"/>
</dbReference>
<evidence type="ECO:0000313" key="4">
    <source>
        <dbReference type="EMBL" id="HIU27241.1"/>
    </source>
</evidence>
<gene>
    <name evidence="4" type="ORF">IAD16_02520</name>
</gene>
<proteinExistence type="predicted"/>
<feature type="transmembrane region" description="Helical" evidence="3">
    <location>
        <begin position="6"/>
        <end position="24"/>
    </location>
</feature>
<dbReference type="EMBL" id="DVMO01000040">
    <property type="protein sequence ID" value="HIU27241.1"/>
    <property type="molecule type" value="Genomic_DNA"/>
</dbReference>
<keyword evidence="1 3" id="KW-0812">Transmembrane</keyword>
<name>A0A9D1I2M9_9FIRM</name>
<evidence type="ECO:0000256" key="2">
    <source>
        <dbReference type="ARBA" id="ARBA00022989"/>
    </source>
</evidence>
<feature type="transmembrane region" description="Helical" evidence="3">
    <location>
        <begin position="116"/>
        <end position="133"/>
    </location>
</feature>